<dbReference type="GO" id="GO:0046872">
    <property type="term" value="F:metal ion binding"/>
    <property type="evidence" value="ECO:0007669"/>
    <property type="project" value="UniProtKB-KW"/>
</dbReference>
<evidence type="ECO:0000256" key="10">
    <source>
        <dbReference type="ARBA" id="ARBA00034078"/>
    </source>
</evidence>
<dbReference type="PANTHER" id="PTHR11921:SF36">
    <property type="entry name" value="FUMARATE REDUCTASE IRON-SULFUR SUBUNIT"/>
    <property type="match status" value="1"/>
</dbReference>
<dbReference type="GO" id="GO:0051539">
    <property type="term" value="F:4 iron, 4 sulfur cluster binding"/>
    <property type="evidence" value="ECO:0007669"/>
    <property type="project" value="UniProtKB-KW"/>
</dbReference>
<dbReference type="Gene3D" id="1.10.1060.10">
    <property type="entry name" value="Alpha-helical ferredoxin"/>
    <property type="match status" value="1"/>
</dbReference>
<dbReference type="InterPro" id="IPR006058">
    <property type="entry name" value="2Fe2S_fd_BS"/>
</dbReference>
<comment type="cofactor">
    <cofactor evidence="1">
        <name>[3Fe-4S] cluster</name>
        <dbReference type="ChEBI" id="CHEBI:21137"/>
    </cofactor>
</comment>
<reference evidence="12 13" key="2">
    <citation type="journal article" date="2008" name="Science">
        <title>Environmental genomics reveals a single-species ecosystem deep within Earth.</title>
        <authorList>
            <person name="Chivian D."/>
            <person name="Brodie E.L."/>
            <person name="Alm E.J."/>
            <person name="Culley D.E."/>
            <person name="Dehal P.S."/>
            <person name="Desantis T.Z."/>
            <person name="Gihring T.M."/>
            <person name="Lapidus A."/>
            <person name="Lin L.H."/>
            <person name="Lowry S.R."/>
            <person name="Moser D.P."/>
            <person name="Richardson P.M."/>
            <person name="Southam G."/>
            <person name="Wanger G."/>
            <person name="Pratt L.M."/>
            <person name="Andersen G.L."/>
            <person name="Hazen T.C."/>
            <person name="Brockman F.J."/>
            <person name="Arkin A.P."/>
            <person name="Onstott T.C."/>
        </authorList>
    </citation>
    <scope>NUCLEOTIDE SEQUENCE [LARGE SCALE GENOMIC DNA]</scope>
    <source>
        <strain evidence="12 13">MP104C</strain>
    </source>
</reference>
<dbReference type="InterPro" id="IPR050573">
    <property type="entry name" value="SDH/FRD_Iron-Sulfur"/>
</dbReference>
<dbReference type="GO" id="GO:0051537">
    <property type="term" value="F:2 iron, 2 sulfur cluster binding"/>
    <property type="evidence" value="ECO:0007669"/>
    <property type="project" value="UniProtKB-KW"/>
</dbReference>
<reference evidence="13" key="1">
    <citation type="submission" date="2007-10" db="EMBL/GenBank/DDBJ databases">
        <title>Complete sequence of chromosome of Desulforudis audaxviator MP104C.</title>
        <authorList>
            <person name="Copeland A."/>
            <person name="Lucas S."/>
            <person name="Lapidus A."/>
            <person name="Barry K."/>
            <person name="Glavina del Rio T."/>
            <person name="Dalin E."/>
            <person name="Tice H."/>
            <person name="Bruce D."/>
            <person name="Pitluck S."/>
            <person name="Lowry S.R."/>
            <person name="Larimer F."/>
            <person name="Land M.L."/>
            <person name="Hauser L."/>
            <person name="Kyrpides N."/>
            <person name="Ivanova N.N."/>
            <person name="Richardson P."/>
        </authorList>
    </citation>
    <scope>NUCLEOTIDE SEQUENCE [LARGE SCALE GENOMIC DNA]</scope>
    <source>
        <strain evidence="13">MP104C</strain>
    </source>
</reference>
<dbReference type="InterPro" id="IPR004489">
    <property type="entry name" value="Succ_DH/fum_Rdtase_Fe-S"/>
</dbReference>
<evidence type="ECO:0000256" key="9">
    <source>
        <dbReference type="ARBA" id="ARBA00023014"/>
    </source>
</evidence>
<dbReference type="InterPro" id="IPR017896">
    <property type="entry name" value="4Fe4S_Fe-S-bd"/>
</dbReference>
<dbReference type="InterPro" id="IPR036010">
    <property type="entry name" value="2Fe-2S_ferredoxin-like_sf"/>
</dbReference>
<dbReference type="GO" id="GO:0022904">
    <property type="term" value="P:respiratory electron transport chain"/>
    <property type="evidence" value="ECO:0007669"/>
    <property type="project" value="TreeGrafter"/>
</dbReference>
<evidence type="ECO:0000256" key="5">
    <source>
        <dbReference type="ARBA" id="ARBA00022714"/>
    </source>
</evidence>
<keyword evidence="4" id="KW-0004">4Fe-4S</keyword>
<dbReference type="NCBIfam" id="NF010071">
    <property type="entry name" value="PRK13552.1"/>
    <property type="match status" value="1"/>
</dbReference>
<feature type="domain" description="4Fe-4S ferredoxin-type" evidence="11">
    <location>
        <begin position="140"/>
        <end position="170"/>
    </location>
</feature>
<dbReference type="GO" id="GO:0006099">
    <property type="term" value="P:tricarboxylic acid cycle"/>
    <property type="evidence" value="ECO:0007669"/>
    <property type="project" value="InterPro"/>
</dbReference>
<dbReference type="InterPro" id="IPR025192">
    <property type="entry name" value="Succ_DH/fum_Rdtase_N"/>
</dbReference>
<dbReference type="STRING" id="477974.Daud_1931"/>
<dbReference type="PROSITE" id="PS00197">
    <property type="entry name" value="2FE2S_FER_1"/>
    <property type="match status" value="1"/>
</dbReference>
<dbReference type="Pfam" id="PF13183">
    <property type="entry name" value="Fer4_8"/>
    <property type="match status" value="1"/>
</dbReference>
<dbReference type="Proteomes" id="UP000008544">
    <property type="component" value="Chromosome"/>
</dbReference>
<dbReference type="NCBIfam" id="TIGR00384">
    <property type="entry name" value="dhsB"/>
    <property type="match status" value="1"/>
</dbReference>
<comment type="similarity">
    <text evidence="3">Belongs to the succinate dehydrogenase/fumarate reductase iron-sulfur protein family.</text>
</comment>
<dbReference type="FunFam" id="1.10.1060.10:FF:000003">
    <property type="entry name" value="Succinate dehydrogenase iron-sulfur subunit"/>
    <property type="match status" value="1"/>
</dbReference>
<dbReference type="KEGG" id="dau:Daud_1931"/>
<dbReference type="HOGENOM" id="CLU_044838_3_3_9"/>
<keyword evidence="5" id="KW-0001">2Fe-2S</keyword>
<protein>
    <submittedName>
        <fullName evidence="12">Succinate dehydrogenase and fumarate reductase iron-sulfur protein</fullName>
    </submittedName>
</protein>
<evidence type="ECO:0000256" key="4">
    <source>
        <dbReference type="ARBA" id="ARBA00022485"/>
    </source>
</evidence>
<accession>B1I610</accession>
<dbReference type="RefSeq" id="WP_012302998.1">
    <property type="nucleotide sequence ID" value="NC_010424.1"/>
</dbReference>
<evidence type="ECO:0000256" key="3">
    <source>
        <dbReference type="ARBA" id="ARBA00009433"/>
    </source>
</evidence>
<dbReference type="OrthoDB" id="9804391at2"/>
<dbReference type="InterPro" id="IPR012675">
    <property type="entry name" value="Beta-grasp_dom_sf"/>
</dbReference>
<dbReference type="PANTHER" id="PTHR11921">
    <property type="entry name" value="SUCCINATE DEHYDROGENASE IRON-SULFUR PROTEIN"/>
    <property type="match status" value="1"/>
</dbReference>
<dbReference type="GO" id="GO:0016491">
    <property type="term" value="F:oxidoreductase activity"/>
    <property type="evidence" value="ECO:0007669"/>
    <property type="project" value="UniProtKB-KW"/>
</dbReference>
<evidence type="ECO:0000259" key="11">
    <source>
        <dbReference type="PROSITE" id="PS51379"/>
    </source>
</evidence>
<comment type="cofactor">
    <cofactor evidence="2">
        <name>[4Fe-4S] cluster</name>
        <dbReference type="ChEBI" id="CHEBI:49883"/>
    </cofactor>
</comment>
<dbReference type="eggNOG" id="COG0479">
    <property type="taxonomic scope" value="Bacteria"/>
</dbReference>
<gene>
    <name evidence="12" type="ordered locus">Daud_1931</name>
</gene>
<sequence>MGRRLTFDIFRYHPFAAGTEPRTQTFHLRETPGMNIYAALTRIREEQDPSLMFDFVCRMALCGSCGMVINGRPRLACKTFTSHLPDRITLFPLPVFQLVGDLSVDTGEWFRHVSLKTGAWLHTSRAFESGVPEERMDNETALKIYEAERCIECGCCIAACAKVHIQRTFIGAAGINRLARFMLDPRDERSQAQYFEVLGSGDGIFGCMGLMGCEDNCPKDLPLQLQLAYVRRKMAAAGFGPRGNRRQ</sequence>
<name>B1I610_DESAP</name>
<dbReference type="SUPFAM" id="SSF54292">
    <property type="entry name" value="2Fe-2S ferredoxin-like"/>
    <property type="match status" value="1"/>
</dbReference>
<keyword evidence="13" id="KW-1185">Reference proteome</keyword>
<dbReference type="InterPro" id="IPR009051">
    <property type="entry name" value="Helical_ferredxn"/>
</dbReference>
<evidence type="ECO:0000256" key="1">
    <source>
        <dbReference type="ARBA" id="ARBA00001927"/>
    </source>
</evidence>
<evidence type="ECO:0000256" key="2">
    <source>
        <dbReference type="ARBA" id="ARBA00001966"/>
    </source>
</evidence>
<evidence type="ECO:0000256" key="8">
    <source>
        <dbReference type="ARBA" id="ARBA00023004"/>
    </source>
</evidence>
<evidence type="ECO:0000313" key="13">
    <source>
        <dbReference type="Proteomes" id="UP000008544"/>
    </source>
</evidence>
<dbReference type="SUPFAM" id="SSF46548">
    <property type="entry name" value="alpha-helical ferredoxin"/>
    <property type="match status" value="1"/>
</dbReference>
<dbReference type="Pfam" id="PF13085">
    <property type="entry name" value="Fer2_3"/>
    <property type="match status" value="1"/>
</dbReference>
<evidence type="ECO:0000256" key="6">
    <source>
        <dbReference type="ARBA" id="ARBA00022723"/>
    </source>
</evidence>
<keyword evidence="7" id="KW-0560">Oxidoreductase</keyword>
<dbReference type="AlphaFoldDB" id="B1I610"/>
<dbReference type="GO" id="GO:0009055">
    <property type="term" value="F:electron transfer activity"/>
    <property type="evidence" value="ECO:0007669"/>
    <property type="project" value="InterPro"/>
</dbReference>
<evidence type="ECO:0000256" key="7">
    <source>
        <dbReference type="ARBA" id="ARBA00023002"/>
    </source>
</evidence>
<keyword evidence="6" id="KW-0479">Metal-binding</keyword>
<dbReference type="Gene3D" id="3.10.20.30">
    <property type="match status" value="1"/>
</dbReference>
<dbReference type="EMBL" id="CP000860">
    <property type="protein sequence ID" value="ACA60423.1"/>
    <property type="molecule type" value="Genomic_DNA"/>
</dbReference>
<organism evidence="12 13">
    <name type="scientific">Desulforudis audaxviator (strain MP104C)</name>
    <dbReference type="NCBI Taxonomy" id="477974"/>
    <lineage>
        <taxon>Bacteria</taxon>
        <taxon>Bacillati</taxon>
        <taxon>Bacillota</taxon>
        <taxon>Clostridia</taxon>
        <taxon>Thermoanaerobacterales</taxon>
        <taxon>Candidatus Desulforudaceae</taxon>
        <taxon>Candidatus Desulforudis</taxon>
    </lineage>
</organism>
<comment type="cofactor">
    <cofactor evidence="10">
        <name>[2Fe-2S] cluster</name>
        <dbReference type="ChEBI" id="CHEBI:190135"/>
    </cofactor>
</comment>
<dbReference type="PROSITE" id="PS51379">
    <property type="entry name" value="4FE4S_FER_2"/>
    <property type="match status" value="1"/>
</dbReference>
<keyword evidence="9" id="KW-0411">Iron-sulfur</keyword>
<proteinExistence type="inferred from homology"/>
<evidence type="ECO:0000313" key="12">
    <source>
        <dbReference type="EMBL" id="ACA60423.1"/>
    </source>
</evidence>
<keyword evidence="8" id="KW-0408">Iron</keyword>